<dbReference type="Pfam" id="PF04672">
    <property type="entry name" value="Methyltransf_19"/>
    <property type="match status" value="1"/>
</dbReference>
<gene>
    <name evidence="2" type="ORF">BU23DRAFT_563635</name>
</gene>
<keyword evidence="3" id="KW-1185">Reference proteome</keyword>
<dbReference type="InterPro" id="IPR006764">
    <property type="entry name" value="SAM_dep_MeTrfase_SAV2177_type"/>
</dbReference>
<dbReference type="Proteomes" id="UP000800036">
    <property type="component" value="Unassembled WGS sequence"/>
</dbReference>
<proteinExistence type="predicted"/>
<name>A0A6A5W007_9PLEO</name>
<evidence type="ECO:0000259" key="1">
    <source>
        <dbReference type="Pfam" id="PF13649"/>
    </source>
</evidence>
<accession>A0A6A5W007</accession>
<sequence length="440" mass="49102">MSTPQQPSDMLKTAEAGWHDDDIAQKYARAEAATRPYASLFLEKAKFVSNMTTSDAAIHALDLGCGTGAVTATIYETVPRAHWPKLHVLAGDISEPMLSYLSARGEKAGWPNLTTQIVDAADIQLDEERFTHVFANAIIFSLPLGVLGQYFRILGPGGFIAVSTWAALPWYVFVERAVARLPSGRKVELPPAETFRSKLTRGNPWHEESYVKEQLEQAGFKDVGVTKEKRRIQVGTPAQFMDTMTMPMTLVAGEWEKRVREEVLGAMRAVVVEEAGALSCREEGTRYIRDTGVSEDQVGMIRADALDPEAIVKHPDAQRVIDFSKPVAVMMFALVHFWTAAQYTAVLGYWKVRLVRGSAFVMTHGTGDGRDVGSLDGLLEVYAQTSTPFIPRSREEIERGWTLVQPGLVRPHLWKAEEMVEDREIWPFSKMWWVAVGFLD</sequence>
<dbReference type="AlphaFoldDB" id="A0A6A5W007"/>
<evidence type="ECO:0000313" key="2">
    <source>
        <dbReference type="EMBL" id="KAF1978727.1"/>
    </source>
</evidence>
<evidence type="ECO:0000313" key="3">
    <source>
        <dbReference type="Proteomes" id="UP000800036"/>
    </source>
</evidence>
<dbReference type="GO" id="GO:0032259">
    <property type="term" value="P:methylation"/>
    <property type="evidence" value="ECO:0007669"/>
    <property type="project" value="UniProtKB-KW"/>
</dbReference>
<feature type="domain" description="Methyltransferase" evidence="1">
    <location>
        <begin position="61"/>
        <end position="158"/>
    </location>
</feature>
<dbReference type="Pfam" id="PF13649">
    <property type="entry name" value="Methyltransf_25"/>
    <property type="match status" value="1"/>
</dbReference>
<keyword evidence="2" id="KW-0489">Methyltransferase</keyword>
<dbReference type="CDD" id="cd02440">
    <property type="entry name" value="AdoMet_MTases"/>
    <property type="match status" value="1"/>
</dbReference>
<dbReference type="GO" id="GO:0008168">
    <property type="term" value="F:methyltransferase activity"/>
    <property type="evidence" value="ECO:0007669"/>
    <property type="project" value="UniProtKB-KW"/>
</dbReference>
<dbReference type="Gene3D" id="3.40.50.150">
    <property type="entry name" value="Vaccinia Virus protein VP39"/>
    <property type="match status" value="2"/>
</dbReference>
<dbReference type="OrthoDB" id="2013972at2759"/>
<dbReference type="SUPFAM" id="SSF53335">
    <property type="entry name" value="S-adenosyl-L-methionine-dependent methyltransferases"/>
    <property type="match status" value="2"/>
</dbReference>
<dbReference type="InterPro" id="IPR041698">
    <property type="entry name" value="Methyltransf_25"/>
</dbReference>
<keyword evidence="2" id="KW-0808">Transferase</keyword>
<organism evidence="2 3">
    <name type="scientific">Bimuria novae-zelandiae CBS 107.79</name>
    <dbReference type="NCBI Taxonomy" id="1447943"/>
    <lineage>
        <taxon>Eukaryota</taxon>
        <taxon>Fungi</taxon>
        <taxon>Dikarya</taxon>
        <taxon>Ascomycota</taxon>
        <taxon>Pezizomycotina</taxon>
        <taxon>Dothideomycetes</taxon>
        <taxon>Pleosporomycetidae</taxon>
        <taxon>Pleosporales</taxon>
        <taxon>Massarineae</taxon>
        <taxon>Didymosphaeriaceae</taxon>
        <taxon>Bimuria</taxon>
    </lineage>
</organism>
<dbReference type="EMBL" id="ML976659">
    <property type="protein sequence ID" value="KAF1978727.1"/>
    <property type="molecule type" value="Genomic_DNA"/>
</dbReference>
<protein>
    <submittedName>
        <fullName evidence="2">S-adenosyl-L-methionine-dependent methyltransferase</fullName>
    </submittedName>
</protein>
<reference evidence="2" key="1">
    <citation type="journal article" date="2020" name="Stud. Mycol.">
        <title>101 Dothideomycetes genomes: a test case for predicting lifestyles and emergence of pathogens.</title>
        <authorList>
            <person name="Haridas S."/>
            <person name="Albert R."/>
            <person name="Binder M."/>
            <person name="Bloem J."/>
            <person name="Labutti K."/>
            <person name="Salamov A."/>
            <person name="Andreopoulos B."/>
            <person name="Baker S."/>
            <person name="Barry K."/>
            <person name="Bills G."/>
            <person name="Bluhm B."/>
            <person name="Cannon C."/>
            <person name="Castanera R."/>
            <person name="Culley D."/>
            <person name="Daum C."/>
            <person name="Ezra D."/>
            <person name="Gonzalez J."/>
            <person name="Henrissat B."/>
            <person name="Kuo A."/>
            <person name="Liang C."/>
            <person name="Lipzen A."/>
            <person name="Lutzoni F."/>
            <person name="Magnuson J."/>
            <person name="Mondo S."/>
            <person name="Nolan M."/>
            <person name="Ohm R."/>
            <person name="Pangilinan J."/>
            <person name="Park H.-J."/>
            <person name="Ramirez L."/>
            <person name="Alfaro M."/>
            <person name="Sun H."/>
            <person name="Tritt A."/>
            <person name="Yoshinaga Y."/>
            <person name="Zwiers L.-H."/>
            <person name="Turgeon B."/>
            <person name="Goodwin S."/>
            <person name="Spatafora J."/>
            <person name="Crous P."/>
            <person name="Grigoriev I."/>
        </authorList>
    </citation>
    <scope>NUCLEOTIDE SEQUENCE</scope>
    <source>
        <strain evidence="2">CBS 107.79</strain>
    </source>
</reference>
<dbReference type="InterPro" id="IPR029063">
    <property type="entry name" value="SAM-dependent_MTases_sf"/>
</dbReference>